<dbReference type="GO" id="GO:0022625">
    <property type="term" value="C:cytosolic large ribosomal subunit"/>
    <property type="evidence" value="ECO:0007669"/>
    <property type="project" value="TreeGrafter"/>
</dbReference>
<organism evidence="5 6">
    <name type="scientific">Aquilegia coerulea</name>
    <name type="common">Rocky mountain columbine</name>
    <dbReference type="NCBI Taxonomy" id="218851"/>
    <lineage>
        <taxon>Eukaryota</taxon>
        <taxon>Viridiplantae</taxon>
        <taxon>Streptophyta</taxon>
        <taxon>Embryophyta</taxon>
        <taxon>Tracheophyta</taxon>
        <taxon>Spermatophyta</taxon>
        <taxon>Magnoliopsida</taxon>
        <taxon>Ranunculales</taxon>
        <taxon>Ranunculaceae</taxon>
        <taxon>Thalictroideae</taxon>
        <taxon>Aquilegia</taxon>
    </lineage>
</organism>
<dbReference type="GO" id="GO:0006412">
    <property type="term" value="P:translation"/>
    <property type="evidence" value="ECO:0007669"/>
    <property type="project" value="InterPro"/>
</dbReference>
<feature type="domain" description="Large ribosomal subunit protein bL25 beta" evidence="4">
    <location>
        <begin position="140"/>
        <end position="224"/>
    </location>
</feature>
<dbReference type="STRING" id="218851.A0A2G5E975"/>
<evidence type="ECO:0000256" key="1">
    <source>
        <dbReference type="ARBA" id="ARBA00022980"/>
    </source>
</evidence>
<dbReference type="GO" id="GO:0003735">
    <property type="term" value="F:structural constituent of ribosome"/>
    <property type="evidence" value="ECO:0007669"/>
    <property type="project" value="InterPro"/>
</dbReference>
<proteinExistence type="predicted"/>
<evidence type="ECO:0000313" key="5">
    <source>
        <dbReference type="EMBL" id="PIA52329.1"/>
    </source>
</evidence>
<keyword evidence="1" id="KW-0689">Ribosomal protein</keyword>
<keyword evidence="2" id="KW-0687">Ribonucleoprotein</keyword>
<dbReference type="OrthoDB" id="193674at2759"/>
<dbReference type="Gene3D" id="2.40.240.10">
    <property type="entry name" value="Ribosomal Protein L25, Chain P"/>
    <property type="match status" value="1"/>
</dbReference>
<dbReference type="FunFam" id="2.170.120.20:FF:000006">
    <property type="entry name" value="Ribosomal protein L25/Gln-tRNA synthetase, anti-codon-binding domain-containing protein"/>
    <property type="match status" value="1"/>
</dbReference>
<dbReference type="Pfam" id="PF01386">
    <property type="entry name" value="Ribosomal_L25p"/>
    <property type="match status" value="1"/>
</dbReference>
<dbReference type="InterPro" id="IPR020930">
    <property type="entry name" value="Ribosomal_uL5_bac-type"/>
</dbReference>
<dbReference type="FunCoup" id="A0A2G5E975">
    <property type="interactions" value="473"/>
</dbReference>
<evidence type="ECO:0000256" key="2">
    <source>
        <dbReference type="ARBA" id="ARBA00023274"/>
    </source>
</evidence>
<sequence>MSRWWNAVVVGGGEIKQAISFRLSSYHTLQAIPREYTGSRLAAKDRAQGRIPAVVFTQNQTEHGKETRLLTIEKKQINSILKSSVQLPYFCSTTFKLQIRAGSGSSNLLHSGTVLPIKVHRDSEGNILNLVLVWANEGTEVRVDIPVEFKGEEVAPGVKKGGYLHKVRPSLRYECPAELIPPKIEVDVSKLDIGDRVYEKDLEVHPSMKLVSVNERKPVCKVRGTKPEVWEPKSKTKKLNESETVAA</sequence>
<dbReference type="SUPFAM" id="SSF50715">
    <property type="entry name" value="Ribosomal protein L25-like"/>
    <property type="match status" value="1"/>
</dbReference>
<dbReference type="EMBL" id="KZ305027">
    <property type="protein sequence ID" value="PIA52329.1"/>
    <property type="molecule type" value="Genomic_DNA"/>
</dbReference>
<protein>
    <submittedName>
        <fullName evidence="5">Uncharacterized protein</fullName>
    </submittedName>
</protein>
<dbReference type="InterPro" id="IPR029751">
    <property type="entry name" value="Ribosomal_L25_dom"/>
</dbReference>
<dbReference type="Proteomes" id="UP000230069">
    <property type="component" value="Unassembled WGS sequence"/>
</dbReference>
<accession>A0A2G5E975</accession>
<dbReference type="Gene3D" id="2.170.120.20">
    <property type="entry name" value="Ribosomal protein L25, beta domain"/>
    <property type="match status" value="1"/>
</dbReference>
<dbReference type="InterPro" id="IPR037121">
    <property type="entry name" value="Ribosomal_bL25_C"/>
</dbReference>
<dbReference type="InterPro" id="IPR011035">
    <property type="entry name" value="Ribosomal_bL25/Gln-tRNA_synth"/>
</dbReference>
<dbReference type="CDD" id="cd00495">
    <property type="entry name" value="Ribosomal_L25_TL5_CTC"/>
    <property type="match status" value="1"/>
</dbReference>
<name>A0A2G5E975_AQUCA</name>
<dbReference type="InParanoid" id="A0A2G5E975"/>
<feature type="domain" description="Large ribosomal subunit protein bL25 L25" evidence="3">
    <location>
        <begin position="29"/>
        <end position="120"/>
    </location>
</feature>
<dbReference type="AlphaFoldDB" id="A0A2G5E975"/>
<dbReference type="GO" id="GO:0008097">
    <property type="term" value="F:5S rRNA binding"/>
    <property type="evidence" value="ECO:0007669"/>
    <property type="project" value="TreeGrafter"/>
</dbReference>
<evidence type="ECO:0000313" key="6">
    <source>
        <dbReference type="Proteomes" id="UP000230069"/>
    </source>
</evidence>
<evidence type="ECO:0000259" key="4">
    <source>
        <dbReference type="Pfam" id="PF14693"/>
    </source>
</evidence>
<dbReference type="Pfam" id="PF14693">
    <property type="entry name" value="Ribosomal_TL5_C"/>
    <property type="match status" value="1"/>
</dbReference>
<evidence type="ECO:0000259" key="3">
    <source>
        <dbReference type="Pfam" id="PF01386"/>
    </source>
</evidence>
<dbReference type="PANTHER" id="PTHR33284:SF2">
    <property type="entry name" value="RIBOSOMAL PROTEIN L25_GLN-TRNA SYNTHETASE, ANTI-CODON-BINDING DOMAIN-CONTAINING PROTEIN"/>
    <property type="match status" value="1"/>
</dbReference>
<dbReference type="InterPro" id="IPR020056">
    <property type="entry name" value="Rbsml_bL25/Gln-tRNA_synth_N"/>
</dbReference>
<keyword evidence="6" id="KW-1185">Reference proteome</keyword>
<dbReference type="PANTHER" id="PTHR33284">
    <property type="entry name" value="RIBOSOMAL PROTEIN L25/GLN-TRNA SYNTHETASE, ANTI-CODON-BINDING DOMAIN-CONTAINING PROTEIN"/>
    <property type="match status" value="1"/>
</dbReference>
<reference evidence="5 6" key="1">
    <citation type="submission" date="2017-09" db="EMBL/GenBank/DDBJ databases">
        <title>WGS assembly of Aquilegia coerulea Goldsmith.</title>
        <authorList>
            <person name="Hodges S."/>
            <person name="Kramer E."/>
            <person name="Nordborg M."/>
            <person name="Tomkins J."/>
            <person name="Borevitz J."/>
            <person name="Derieg N."/>
            <person name="Yan J."/>
            <person name="Mihaltcheva S."/>
            <person name="Hayes R.D."/>
            <person name="Rokhsar D."/>
        </authorList>
    </citation>
    <scope>NUCLEOTIDE SEQUENCE [LARGE SCALE GENOMIC DNA]</scope>
    <source>
        <strain evidence="6">cv. Goldsmith</strain>
    </source>
</reference>
<gene>
    <name evidence="5" type="ORF">AQUCO_01000294v1</name>
</gene>
<dbReference type="InterPro" id="IPR020057">
    <property type="entry name" value="Ribosomal_bL25_b-dom"/>
</dbReference>